<evidence type="ECO:0000256" key="1">
    <source>
        <dbReference type="SAM" id="Phobius"/>
    </source>
</evidence>
<dbReference type="InterPro" id="IPR021244">
    <property type="entry name" value="DUF2802"/>
</dbReference>
<dbReference type="OrthoDB" id="7068231at2"/>
<dbReference type="RefSeq" id="WP_093427379.1">
    <property type="nucleotide sequence ID" value="NZ_FOMJ01000001.1"/>
</dbReference>
<organism evidence="2 3">
    <name type="scientific">Thiohalospira halophila DSM 15071</name>
    <dbReference type="NCBI Taxonomy" id="1123397"/>
    <lineage>
        <taxon>Bacteria</taxon>
        <taxon>Pseudomonadati</taxon>
        <taxon>Pseudomonadota</taxon>
        <taxon>Gammaproteobacteria</taxon>
        <taxon>Thiohalospirales</taxon>
        <taxon>Thiohalospiraceae</taxon>
        <taxon>Thiohalospira</taxon>
    </lineage>
</organism>
<keyword evidence="1" id="KW-0812">Transmembrane</keyword>
<dbReference type="AlphaFoldDB" id="A0A1I1PF41"/>
<accession>A0A1I1PF41</accession>
<dbReference type="EMBL" id="FOMJ01000001">
    <property type="protein sequence ID" value="SFD08326.1"/>
    <property type="molecule type" value="Genomic_DNA"/>
</dbReference>
<keyword evidence="1" id="KW-0472">Membrane</keyword>
<feature type="transmembrane region" description="Helical" evidence="1">
    <location>
        <begin position="12"/>
        <end position="34"/>
    </location>
</feature>
<keyword evidence="1" id="KW-1133">Transmembrane helix</keyword>
<keyword evidence="3" id="KW-1185">Reference proteome</keyword>
<dbReference type="Proteomes" id="UP000198611">
    <property type="component" value="Unassembled WGS sequence"/>
</dbReference>
<protein>
    <recommendedName>
        <fullName evidence="4">DUF2802 domain-containing protein</fullName>
    </recommendedName>
</protein>
<sequence length="132" mass="14522">MSGLPFAVPSSVILGGALALSLVALVMAVVALLAMRRERTRLAREAEVVRGDMRALVSAAVGVGERVMRLERQLTQLAERQDQLDLNDPAHQSYQQAIRMARRGSDMNELIEVCGLTRGEAELVTMLHRLEE</sequence>
<dbReference type="Pfam" id="PF10975">
    <property type="entry name" value="DUF2802"/>
    <property type="match status" value="1"/>
</dbReference>
<dbReference type="STRING" id="1123397.SAMN05660831_00754"/>
<evidence type="ECO:0000313" key="3">
    <source>
        <dbReference type="Proteomes" id="UP000198611"/>
    </source>
</evidence>
<reference evidence="2 3" key="1">
    <citation type="submission" date="2016-10" db="EMBL/GenBank/DDBJ databases">
        <authorList>
            <person name="de Groot N.N."/>
        </authorList>
    </citation>
    <scope>NUCLEOTIDE SEQUENCE [LARGE SCALE GENOMIC DNA]</scope>
    <source>
        <strain evidence="2 3">HL3</strain>
    </source>
</reference>
<name>A0A1I1PF41_9GAMM</name>
<evidence type="ECO:0000313" key="2">
    <source>
        <dbReference type="EMBL" id="SFD08326.1"/>
    </source>
</evidence>
<gene>
    <name evidence="2" type="ORF">SAMN05660831_00754</name>
</gene>
<evidence type="ECO:0008006" key="4">
    <source>
        <dbReference type="Google" id="ProtNLM"/>
    </source>
</evidence>
<proteinExistence type="predicted"/>